<name>A0A2A2L4T8_9BILA</name>
<feature type="disulfide bond" evidence="1">
    <location>
        <begin position="436"/>
        <end position="445"/>
    </location>
</feature>
<dbReference type="InterPro" id="IPR052071">
    <property type="entry name" value="SCUB_EGF-like_domain"/>
</dbReference>
<comment type="caution">
    <text evidence="3">The sequence shown here is derived from an EMBL/GenBank/DDBJ whole genome shotgun (WGS) entry which is preliminary data.</text>
</comment>
<dbReference type="InterPro" id="IPR000742">
    <property type="entry name" value="EGF"/>
</dbReference>
<dbReference type="SUPFAM" id="SSF57184">
    <property type="entry name" value="Growth factor receptor domain"/>
    <property type="match status" value="1"/>
</dbReference>
<dbReference type="SUPFAM" id="SSF57196">
    <property type="entry name" value="EGF/Laminin"/>
    <property type="match status" value="1"/>
</dbReference>
<comment type="caution">
    <text evidence="1">Lacks conserved residue(s) required for the propagation of feature annotation.</text>
</comment>
<keyword evidence="1" id="KW-1015">Disulfide bond</keyword>
<dbReference type="STRING" id="2018661.A0A2A2L4T8"/>
<evidence type="ECO:0000313" key="4">
    <source>
        <dbReference type="Proteomes" id="UP000218231"/>
    </source>
</evidence>
<dbReference type="PROSITE" id="PS00022">
    <property type="entry name" value="EGF_1"/>
    <property type="match status" value="1"/>
</dbReference>
<dbReference type="InterPro" id="IPR011641">
    <property type="entry name" value="Tyr-kin_ephrin_A/B_rcpt-like"/>
</dbReference>
<dbReference type="PANTHER" id="PTHR24046">
    <property type="entry name" value="SIGNAL PEPTIDE, CUB AND EGF-LIKE DOMAIN-CONTAINING"/>
    <property type="match status" value="1"/>
</dbReference>
<dbReference type="PANTHER" id="PTHR24046:SF5">
    <property type="entry name" value="EGF-LIKE DOMAIN-CONTAINING PROTEIN"/>
    <property type="match status" value="1"/>
</dbReference>
<dbReference type="FunFam" id="2.10.50.10:FF:000018">
    <property type="entry name" value="Sushi, von Willebrand factor type A, EGF and pentraxin domain-containing 1"/>
    <property type="match status" value="1"/>
</dbReference>
<reference evidence="3 4" key="1">
    <citation type="journal article" date="2017" name="Curr. Biol.">
        <title>Genome architecture and evolution of a unichromosomal asexual nematode.</title>
        <authorList>
            <person name="Fradin H."/>
            <person name="Zegar C."/>
            <person name="Gutwein M."/>
            <person name="Lucas J."/>
            <person name="Kovtun M."/>
            <person name="Corcoran D."/>
            <person name="Baugh L.R."/>
            <person name="Kiontke K."/>
            <person name="Gunsalus K."/>
            <person name="Fitch D.H."/>
            <person name="Piano F."/>
        </authorList>
    </citation>
    <scope>NUCLEOTIDE SEQUENCE [LARGE SCALE GENOMIC DNA]</scope>
    <source>
        <strain evidence="3">PF1309</strain>
    </source>
</reference>
<dbReference type="Proteomes" id="UP000218231">
    <property type="component" value="Unassembled WGS sequence"/>
</dbReference>
<organism evidence="3 4">
    <name type="scientific">Diploscapter pachys</name>
    <dbReference type="NCBI Taxonomy" id="2018661"/>
    <lineage>
        <taxon>Eukaryota</taxon>
        <taxon>Metazoa</taxon>
        <taxon>Ecdysozoa</taxon>
        <taxon>Nematoda</taxon>
        <taxon>Chromadorea</taxon>
        <taxon>Rhabditida</taxon>
        <taxon>Rhabditina</taxon>
        <taxon>Rhabditomorpha</taxon>
        <taxon>Rhabditoidea</taxon>
        <taxon>Rhabditidae</taxon>
        <taxon>Diploscapter</taxon>
    </lineage>
</organism>
<dbReference type="PROSITE" id="PS50026">
    <property type="entry name" value="EGF_3"/>
    <property type="match status" value="1"/>
</dbReference>
<dbReference type="GO" id="GO:0007165">
    <property type="term" value="P:signal transduction"/>
    <property type="evidence" value="ECO:0007669"/>
    <property type="project" value="TreeGrafter"/>
</dbReference>
<accession>A0A2A2L4T8</accession>
<dbReference type="Pfam" id="PF07699">
    <property type="entry name" value="Ephrin_rec_like"/>
    <property type="match status" value="3"/>
</dbReference>
<dbReference type="AlphaFoldDB" id="A0A2A2L4T8"/>
<dbReference type="InterPro" id="IPR009030">
    <property type="entry name" value="Growth_fac_rcpt_cys_sf"/>
</dbReference>
<dbReference type="EMBL" id="LIAE01007201">
    <property type="protein sequence ID" value="PAV81137.1"/>
    <property type="molecule type" value="Genomic_DNA"/>
</dbReference>
<protein>
    <recommendedName>
        <fullName evidence="2">EGF-like domain-containing protein</fullName>
    </recommendedName>
</protein>
<dbReference type="Gene3D" id="2.10.25.10">
    <property type="entry name" value="Laminin"/>
    <property type="match status" value="1"/>
</dbReference>
<evidence type="ECO:0000259" key="2">
    <source>
        <dbReference type="PROSITE" id="PS50026"/>
    </source>
</evidence>
<proteinExistence type="predicted"/>
<evidence type="ECO:0000313" key="3">
    <source>
        <dbReference type="EMBL" id="PAV81138.1"/>
    </source>
</evidence>
<keyword evidence="4" id="KW-1185">Reference proteome</keyword>
<dbReference type="GO" id="GO:0005615">
    <property type="term" value="C:extracellular space"/>
    <property type="evidence" value="ECO:0007669"/>
    <property type="project" value="TreeGrafter"/>
</dbReference>
<dbReference type="EMBL" id="LIAE01007201">
    <property type="protein sequence ID" value="PAV81138.1"/>
    <property type="molecule type" value="Genomic_DNA"/>
</dbReference>
<keyword evidence="1" id="KW-0245">EGF-like domain</keyword>
<evidence type="ECO:0000256" key="1">
    <source>
        <dbReference type="PROSITE-ProRule" id="PRU00076"/>
    </source>
</evidence>
<gene>
    <name evidence="3" type="ORF">WR25_22382</name>
</gene>
<feature type="domain" description="EGF-like" evidence="2">
    <location>
        <begin position="410"/>
        <end position="446"/>
    </location>
</feature>
<dbReference type="GO" id="GO:0009986">
    <property type="term" value="C:cell surface"/>
    <property type="evidence" value="ECO:0007669"/>
    <property type="project" value="TreeGrafter"/>
</dbReference>
<dbReference type="OrthoDB" id="5849402at2759"/>
<dbReference type="PROSITE" id="PS01186">
    <property type="entry name" value="EGF_2"/>
    <property type="match status" value="1"/>
</dbReference>
<dbReference type="SMART" id="SM01411">
    <property type="entry name" value="Ephrin_rec_like"/>
    <property type="match status" value="3"/>
</dbReference>
<dbReference type="Gene3D" id="2.10.50.10">
    <property type="entry name" value="Tumor Necrosis Factor Receptor, subunit A, domain 2"/>
    <property type="match status" value="2"/>
</dbReference>
<sequence length="511" mass="55547">MAQDEHANRNKCKFQIAYIADDCSPSSLSSPPHLIKTCGMKDGHVACSIACETGYRFIDEDKITKTYMCKDKMWFPSGVTPACVPMADEPARYEVTVELTYPIETPVPEQCLKGYTESVSKNFDALDEVLSSRCSGPLPVYVRALDAVFHNTHGAVVSNITIQILPSVLQDVFYDLCGLTLRTIFDLRIPGTTEPVRPLLAIAGDSIASHSGGCPSLTATKSNVVQGFGCSNGEVLRQSAKEKLPECLPCPVGSVNVNNTCILCPPGSYQDEEGKTACKACPDGTFTLYEGAHRAGSCLAVCGNGMYSESGLVPCQLCPRHTYSGAPSLGGFRKCTPCPEGTFTAKLGSSTASQCKMACQPGMFSVTGMEPCSPCPMHHYQPDLGQQRCIRCSNSTATTSEGMSLESACLPVDCHLLHCQNQAGCSVKNHKPVCNCKPGWIGERCEVIYFHFQESLKTTSLCTCFTFIHCFRPPNRCAIRNPVSMAEPAHRSTRVDILVRVRQVFFRLFIL</sequence>